<dbReference type="InterPro" id="IPR012902">
    <property type="entry name" value="N_methyl_site"/>
</dbReference>
<dbReference type="Proteomes" id="UP000238327">
    <property type="component" value="Chromosome"/>
</dbReference>
<dbReference type="Gene3D" id="3.30.700.10">
    <property type="entry name" value="Glycoprotein, Type 4 Pilin"/>
    <property type="match status" value="1"/>
</dbReference>
<evidence type="ECO:0000313" key="4">
    <source>
        <dbReference type="Proteomes" id="UP000238327"/>
    </source>
</evidence>
<keyword evidence="1" id="KW-0812">Transmembrane</keyword>
<organism evidence="3 4">
    <name type="scientific">Ectopseudomonas mendocina</name>
    <name type="common">Pseudomonas mendocina</name>
    <dbReference type="NCBI Taxonomy" id="300"/>
    <lineage>
        <taxon>Bacteria</taxon>
        <taxon>Pseudomonadati</taxon>
        <taxon>Pseudomonadota</taxon>
        <taxon>Gammaproteobacteria</taxon>
        <taxon>Pseudomonadales</taxon>
        <taxon>Pseudomonadaceae</taxon>
        <taxon>Ectopseudomonas</taxon>
    </lineage>
</organism>
<dbReference type="RefSeq" id="WP_106739066.1">
    <property type="nucleotide sequence ID" value="NZ_CP027657.1"/>
</dbReference>
<evidence type="ECO:0000256" key="1">
    <source>
        <dbReference type="SAM" id="Phobius"/>
    </source>
</evidence>
<dbReference type="NCBIfam" id="TIGR02523">
    <property type="entry name" value="type_IV_pilV"/>
    <property type="match status" value="1"/>
</dbReference>
<dbReference type="InterPro" id="IPR045584">
    <property type="entry name" value="Pilin-like"/>
</dbReference>
<dbReference type="PROSITE" id="PS00409">
    <property type="entry name" value="PROKAR_NTER_METHYL"/>
    <property type="match status" value="1"/>
</dbReference>
<evidence type="ECO:0000313" key="3">
    <source>
        <dbReference type="EMBL" id="AVO54330.1"/>
    </source>
</evidence>
<gene>
    <name evidence="3" type="primary">pilV</name>
    <name evidence="3" type="ORF">C7A17_16655</name>
</gene>
<dbReference type="NCBIfam" id="TIGR02532">
    <property type="entry name" value="IV_pilin_GFxxxE"/>
    <property type="match status" value="1"/>
</dbReference>
<proteinExistence type="predicted"/>
<keyword evidence="1" id="KW-0472">Membrane</keyword>
<dbReference type="EMBL" id="CP027657">
    <property type="protein sequence ID" value="AVO54330.1"/>
    <property type="molecule type" value="Genomic_DNA"/>
</dbReference>
<sequence length="172" mass="18504">MSTLSNYGSRGFTLVEVMVAVVILAIGLLGMATLMMNSLQSSESAYSRSQATMLAYDIIDRMRANKVLDANSPYQNFRVTHASLSNDYVLANPAACPAANAGNANASGVTKAQYDLGQWCRQLQTSLPNVLPGTNISRNGAIYTVDLRWQEVYDSDGDGNQDVGTLVVEAEL</sequence>
<dbReference type="OrthoDB" id="8547299at2"/>
<dbReference type="AlphaFoldDB" id="A0A2R3QRK1"/>
<accession>A0A2R3QRK1</accession>
<reference evidence="3 4" key="1">
    <citation type="submission" date="2018-03" db="EMBL/GenBank/DDBJ databases">
        <title>Complete genome sequence and methylome analysis of Pseudomonas mendocina NEB 698.</title>
        <authorList>
            <person name="Morgan R.D."/>
        </authorList>
    </citation>
    <scope>NUCLEOTIDE SEQUENCE [LARGE SCALE GENOMIC DNA]</scope>
    <source>
        <strain evidence="3 4">NEB698</strain>
    </source>
</reference>
<protein>
    <submittedName>
        <fullName evidence="3">Type IV pilus modification protein PilV</fullName>
    </submittedName>
</protein>
<evidence type="ECO:0000259" key="2">
    <source>
        <dbReference type="Pfam" id="PF22150"/>
    </source>
</evidence>
<dbReference type="Pfam" id="PF07963">
    <property type="entry name" value="N_methyl"/>
    <property type="match status" value="1"/>
</dbReference>
<dbReference type="InterPro" id="IPR054402">
    <property type="entry name" value="Tt1218-like_dom"/>
</dbReference>
<name>A0A2R3QRK1_ECTME</name>
<feature type="transmembrane region" description="Helical" evidence="1">
    <location>
        <begin position="12"/>
        <end position="34"/>
    </location>
</feature>
<dbReference type="InterPro" id="IPR013362">
    <property type="entry name" value="Pilus_4_PilV"/>
</dbReference>
<keyword evidence="1" id="KW-1133">Transmembrane helix</keyword>
<feature type="domain" description="Type IV pilin Tt1218-like" evidence="2">
    <location>
        <begin position="34"/>
        <end position="100"/>
    </location>
</feature>
<dbReference type="Pfam" id="PF22150">
    <property type="entry name" value="Tt1218-like"/>
    <property type="match status" value="1"/>
</dbReference>
<dbReference type="SUPFAM" id="SSF54523">
    <property type="entry name" value="Pili subunits"/>
    <property type="match status" value="1"/>
</dbReference>